<organism evidence="1 2">
    <name type="scientific">Digitaria exilis</name>
    <dbReference type="NCBI Taxonomy" id="1010633"/>
    <lineage>
        <taxon>Eukaryota</taxon>
        <taxon>Viridiplantae</taxon>
        <taxon>Streptophyta</taxon>
        <taxon>Embryophyta</taxon>
        <taxon>Tracheophyta</taxon>
        <taxon>Spermatophyta</taxon>
        <taxon>Magnoliopsida</taxon>
        <taxon>Liliopsida</taxon>
        <taxon>Poales</taxon>
        <taxon>Poaceae</taxon>
        <taxon>PACMAD clade</taxon>
        <taxon>Panicoideae</taxon>
        <taxon>Panicodae</taxon>
        <taxon>Paniceae</taxon>
        <taxon>Anthephorinae</taxon>
        <taxon>Digitaria</taxon>
    </lineage>
</organism>
<gene>
    <name evidence="1" type="ORF">HU200_050432</name>
</gene>
<dbReference type="EMBL" id="JACEFO010002250">
    <property type="protein sequence ID" value="KAF8670765.1"/>
    <property type="molecule type" value="Genomic_DNA"/>
</dbReference>
<accession>A0A835E7M8</accession>
<protein>
    <submittedName>
        <fullName evidence="1">Uncharacterized protein</fullName>
    </submittedName>
</protein>
<name>A0A835E7M8_9POAL</name>
<evidence type="ECO:0000313" key="1">
    <source>
        <dbReference type="EMBL" id="KAF8670765.1"/>
    </source>
</evidence>
<dbReference type="AlphaFoldDB" id="A0A835E7M8"/>
<comment type="caution">
    <text evidence="1">The sequence shown here is derived from an EMBL/GenBank/DDBJ whole genome shotgun (WGS) entry which is preliminary data.</text>
</comment>
<proteinExistence type="predicted"/>
<reference evidence="1" key="1">
    <citation type="submission" date="2020-07" db="EMBL/GenBank/DDBJ databases">
        <title>Genome sequence and genetic diversity analysis of an under-domesticated orphan crop, white fonio (Digitaria exilis).</title>
        <authorList>
            <person name="Bennetzen J.L."/>
            <person name="Chen S."/>
            <person name="Ma X."/>
            <person name="Wang X."/>
            <person name="Yssel A.E.J."/>
            <person name="Chaluvadi S.R."/>
            <person name="Johnson M."/>
            <person name="Gangashetty P."/>
            <person name="Hamidou F."/>
            <person name="Sanogo M.D."/>
            <person name="Zwaenepoel A."/>
            <person name="Wallace J."/>
            <person name="Van De Peer Y."/>
            <person name="Van Deynze A."/>
        </authorList>
    </citation>
    <scope>NUCLEOTIDE SEQUENCE</scope>
    <source>
        <tissue evidence="1">Leaves</tissue>
    </source>
</reference>
<keyword evidence="2" id="KW-1185">Reference proteome</keyword>
<evidence type="ECO:0000313" key="2">
    <source>
        <dbReference type="Proteomes" id="UP000636709"/>
    </source>
</evidence>
<dbReference type="Proteomes" id="UP000636709">
    <property type="component" value="Unassembled WGS sequence"/>
</dbReference>
<sequence length="51" mass="5688">MAVFIIQKGRRRSGSFCLQRGSHPSSRILETDSISLLVGATHEKRAKWSST</sequence>